<dbReference type="AlphaFoldDB" id="A0A5C8NVH8"/>
<organism evidence="1 2">
    <name type="scientific">Cerasibacillus terrae</name>
    <dbReference type="NCBI Taxonomy" id="2498845"/>
    <lineage>
        <taxon>Bacteria</taxon>
        <taxon>Bacillati</taxon>
        <taxon>Bacillota</taxon>
        <taxon>Bacilli</taxon>
        <taxon>Bacillales</taxon>
        <taxon>Bacillaceae</taxon>
        <taxon>Cerasibacillus</taxon>
    </lineage>
</organism>
<dbReference type="NCBIfam" id="TIGR00099">
    <property type="entry name" value="Cof-subfamily"/>
    <property type="match status" value="1"/>
</dbReference>
<dbReference type="SFLD" id="SFLDG01140">
    <property type="entry name" value="C2.B:_Phosphomannomutase_and_P"/>
    <property type="match status" value="1"/>
</dbReference>
<dbReference type="GO" id="GO:0005829">
    <property type="term" value="C:cytosol"/>
    <property type="evidence" value="ECO:0007669"/>
    <property type="project" value="TreeGrafter"/>
</dbReference>
<accession>A0A5C8NVH8</accession>
<dbReference type="InterPro" id="IPR036412">
    <property type="entry name" value="HAD-like_sf"/>
</dbReference>
<dbReference type="EMBL" id="VDUW01000004">
    <property type="protein sequence ID" value="TXL65156.1"/>
    <property type="molecule type" value="Genomic_DNA"/>
</dbReference>
<dbReference type="RefSeq" id="WP_147667033.1">
    <property type="nucleotide sequence ID" value="NZ_VDUW01000004.1"/>
</dbReference>
<dbReference type="PROSITE" id="PS01228">
    <property type="entry name" value="COF_1"/>
    <property type="match status" value="1"/>
</dbReference>
<reference evidence="1 2" key="1">
    <citation type="submission" date="2019-06" db="EMBL/GenBank/DDBJ databases">
        <title>Cerasibacillus sp. nov., isolated from maize field.</title>
        <authorList>
            <person name="Lin S.-Y."/>
            <person name="Tsai C.-F."/>
            <person name="Young C.-C."/>
        </authorList>
    </citation>
    <scope>NUCLEOTIDE SEQUENCE [LARGE SCALE GENOMIC DNA]</scope>
    <source>
        <strain evidence="1 2">CC-CFT480</strain>
    </source>
</reference>
<evidence type="ECO:0000313" key="1">
    <source>
        <dbReference type="EMBL" id="TXL65156.1"/>
    </source>
</evidence>
<evidence type="ECO:0000313" key="2">
    <source>
        <dbReference type="Proteomes" id="UP000321574"/>
    </source>
</evidence>
<dbReference type="NCBIfam" id="TIGR01484">
    <property type="entry name" value="HAD-SF-IIB"/>
    <property type="match status" value="1"/>
</dbReference>
<dbReference type="OrthoDB" id="9806027at2"/>
<sequence length="287" mass="31896">MKLIATDLDGTLLNEMGKVSKENSAAIQHALNQEIEVVVATGRAYGTAAKELKKVGLNLPIIGLNGAVLYTTDEQTTQSIPLDKKTAREIANTCQNLDVYFEVFTDKGVFSTSKEYFTQVIIDIVQSSNPEVSEEAIKQQIEARFIDENVQFTTDYDTVFNKQMIQVYKILVFSPDEKKLSEIRALYQQDETLAVTSSAKINLEINHIDAQKGKAIENYAHSKGIDMQDVLAIGDNDNDISMLKKAGKAVVMENAADEIKQYADFITKKNDEHGFAYAIQKALKGQI</sequence>
<dbReference type="Gene3D" id="3.40.50.1000">
    <property type="entry name" value="HAD superfamily/HAD-like"/>
    <property type="match status" value="1"/>
</dbReference>
<name>A0A5C8NVH8_9BACI</name>
<dbReference type="InterPro" id="IPR000150">
    <property type="entry name" value="Cof"/>
</dbReference>
<keyword evidence="2" id="KW-1185">Reference proteome</keyword>
<dbReference type="PANTHER" id="PTHR10000:SF55">
    <property type="entry name" value="5-AMINO-6-(5-PHOSPHO-D-RIBITYLAMINO)URACIL PHOSPHATASE YCSE"/>
    <property type="match status" value="1"/>
</dbReference>
<dbReference type="GO" id="GO:0000287">
    <property type="term" value="F:magnesium ion binding"/>
    <property type="evidence" value="ECO:0007669"/>
    <property type="project" value="TreeGrafter"/>
</dbReference>
<dbReference type="CDD" id="cd07516">
    <property type="entry name" value="HAD_Pase"/>
    <property type="match status" value="1"/>
</dbReference>
<dbReference type="Pfam" id="PF08282">
    <property type="entry name" value="Hydrolase_3"/>
    <property type="match status" value="1"/>
</dbReference>
<dbReference type="SUPFAM" id="SSF56784">
    <property type="entry name" value="HAD-like"/>
    <property type="match status" value="1"/>
</dbReference>
<dbReference type="InterPro" id="IPR006379">
    <property type="entry name" value="HAD-SF_hydro_IIB"/>
</dbReference>
<dbReference type="SFLD" id="SFLDG01144">
    <property type="entry name" value="C2.B.4:_PGP_Like"/>
    <property type="match status" value="1"/>
</dbReference>
<comment type="caution">
    <text evidence="1">The sequence shown here is derived from an EMBL/GenBank/DDBJ whole genome shotgun (WGS) entry which is preliminary data.</text>
</comment>
<dbReference type="GO" id="GO:0016791">
    <property type="term" value="F:phosphatase activity"/>
    <property type="evidence" value="ECO:0007669"/>
    <property type="project" value="UniProtKB-ARBA"/>
</dbReference>
<proteinExistence type="predicted"/>
<dbReference type="SFLD" id="SFLDS00003">
    <property type="entry name" value="Haloacid_Dehalogenase"/>
    <property type="match status" value="1"/>
</dbReference>
<dbReference type="InterPro" id="IPR023214">
    <property type="entry name" value="HAD_sf"/>
</dbReference>
<gene>
    <name evidence="1" type="ORF">FHP05_08450</name>
</gene>
<protein>
    <submittedName>
        <fullName evidence="1">HAD family phosphatase</fullName>
    </submittedName>
</protein>
<dbReference type="Proteomes" id="UP000321574">
    <property type="component" value="Unassembled WGS sequence"/>
</dbReference>
<dbReference type="Gene3D" id="3.30.1240.10">
    <property type="match status" value="1"/>
</dbReference>
<dbReference type="PANTHER" id="PTHR10000">
    <property type="entry name" value="PHOSPHOSERINE PHOSPHATASE"/>
    <property type="match status" value="1"/>
</dbReference>